<dbReference type="OrthoDB" id="6993at10239"/>
<dbReference type="Proteomes" id="UP000008730">
    <property type="component" value="Segment"/>
</dbReference>
<evidence type="ECO:0000313" key="2">
    <source>
        <dbReference type="Proteomes" id="UP000008730"/>
    </source>
</evidence>
<accession>E5E4F2</accession>
<organism evidence="1 2">
    <name type="scientific">Acinetobacter phage Acj61</name>
    <dbReference type="NCBI Taxonomy" id="760732"/>
    <lineage>
        <taxon>Viruses</taxon>
        <taxon>Duplodnaviria</taxon>
        <taxon>Heunggongvirae</taxon>
        <taxon>Uroviricota</taxon>
        <taxon>Caudoviricetes</taxon>
        <taxon>Pantevenvirales</taxon>
        <taxon>Straboviridae</taxon>
        <taxon>Twarogvirinae</taxon>
        <taxon>Lasallevirus</taxon>
        <taxon>Lasallevirus Acj61</taxon>
        <taxon>Acinetobacter virus Acj61</taxon>
    </lineage>
</organism>
<protein>
    <submittedName>
        <fullName evidence="1">Gp13 neck protein</fullName>
    </submittedName>
</protein>
<dbReference type="RefSeq" id="YP_004009788.1">
    <property type="nucleotide sequence ID" value="NC_014661.1"/>
</dbReference>
<evidence type="ECO:0000313" key="1">
    <source>
        <dbReference type="EMBL" id="ADG36136.1"/>
    </source>
</evidence>
<sequence length="309" mass="35123">MFTEPKNPQQLKDYILERLGAPIINIEVTESQVYQCIQRSLELFGEYHYNGLNRTFKVIYIGEDEKWKDGVFDLQDDNIFAVTKILRSNTSMTSLMTMDGSATYPWAQDFILGMTGFNGGNSCSRTFGPNMFGGELGYFTMIMQYWNLMQKMFNPEPDYWYNDTTGQLKIIGNFKKNDFLVLEVWTKAFVDTERSVGAYAGYGYAGSQQTNNWGVSDIYDNADRQQTGYYAGEESSLKHGAFNNRWVKDYATCLVKYTNGQILAKHQGMALPGGTTVDGVRLIDEAEREMLRLREELDSLSPGCPILIG</sequence>
<dbReference type="GeneID" id="9926062"/>
<name>E5E4F2_9CAUD</name>
<keyword evidence="2" id="KW-1185">Reference proteome</keyword>
<dbReference type="EMBL" id="GU911519">
    <property type="protein sequence ID" value="ADG36136.1"/>
    <property type="molecule type" value="Genomic_DNA"/>
</dbReference>
<reference evidence="1 2" key="1">
    <citation type="journal article" date="2010" name="Virol. J.">
        <title>Genomes of the T4-related bacteriophages as windows on microbial genome evolution.</title>
        <authorList>
            <person name="Petrov V.M."/>
            <person name="Ratnayaka S."/>
            <person name="Nolan J.M."/>
            <person name="Miller E.S."/>
            <person name="Karam J.D."/>
        </authorList>
    </citation>
    <scope>NUCLEOTIDE SEQUENCE [LARGE SCALE GENOMIC DNA]</scope>
</reference>
<dbReference type="KEGG" id="vg:9926062"/>
<proteinExistence type="predicted"/>
<gene>
    <name evidence="1" type="primary">13</name>
    <name evidence="1" type="ORF">Acj61p171</name>
</gene>